<reference evidence="1" key="1">
    <citation type="submission" date="2018-02" db="EMBL/GenBank/DDBJ databases">
        <title>Rhizophora mucronata_Transcriptome.</title>
        <authorList>
            <person name="Meera S.P."/>
            <person name="Sreeshan A."/>
            <person name="Augustine A."/>
        </authorList>
    </citation>
    <scope>NUCLEOTIDE SEQUENCE</scope>
    <source>
        <tissue evidence="1">Leaf</tissue>
    </source>
</reference>
<dbReference type="EMBL" id="GGEC01003927">
    <property type="protein sequence ID" value="MBW84410.1"/>
    <property type="molecule type" value="Transcribed_RNA"/>
</dbReference>
<organism evidence="1">
    <name type="scientific">Rhizophora mucronata</name>
    <name type="common">Asiatic mangrove</name>
    <dbReference type="NCBI Taxonomy" id="61149"/>
    <lineage>
        <taxon>Eukaryota</taxon>
        <taxon>Viridiplantae</taxon>
        <taxon>Streptophyta</taxon>
        <taxon>Embryophyta</taxon>
        <taxon>Tracheophyta</taxon>
        <taxon>Spermatophyta</taxon>
        <taxon>Magnoliopsida</taxon>
        <taxon>eudicotyledons</taxon>
        <taxon>Gunneridae</taxon>
        <taxon>Pentapetalae</taxon>
        <taxon>rosids</taxon>
        <taxon>fabids</taxon>
        <taxon>Malpighiales</taxon>
        <taxon>Rhizophoraceae</taxon>
        <taxon>Rhizophora</taxon>
    </lineage>
</organism>
<protein>
    <submittedName>
        <fullName evidence="1">Uncharacterized protein</fullName>
    </submittedName>
</protein>
<evidence type="ECO:0000313" key="1">
    <source>
        <dbReference type="EMBL" id="MBW84410.1"/>
    </source>
</evidence>
<name>A0A2P2IT79_RHIMU</name>
<sequence length="27" mass="3125">MFPLIFIIGKGCLFHALQLHHFLHCST</sequence>
<dbReference type="AlphaFoldDB" id="A0A2P2IT79"/>
<accession>A0A2P2IT79</accession>
<proteinExistence type="predicted"/>